<organism evidence="1 2">
    <name type="scientific">Gadus morhua</name>
    <name type="common">Atlantic cod</name>
    <dbReference type="NCBI Taxonomy" id="8049"/>
    <lineage>
        <taxon>Eukaryota</taxon>
        <taxon>Metazoa</taxon>
        <taxon>Chordata</taxon>
        <taxon>Craniata</taxon>
        <taxon>Vertebrata</taxon>
        <taxon>Euteleostomi</taxon>
        <taxon>Actinopterygii</taxon>
        <taxon>Neopterygii</taxon>
        <taxon>Teleostei</taxon>
        <taxon>Neoteleostei</taxon>
        <taxon>Acanthomorphata</taxon>
        <taxon>Zeiogadaria</taxon>
        <taxon>Gadariae</taxon>
        <taxon>Gadiformes</taxon>
        <taxon>Gadoidei</taxon>
        <taxon>Gadidae</taxon>
        <taxon>Gadus</taxon>
    </lineage>
</organism>
<accession>A0A8C5FAU4</accession>
<proteinExistence type="predicted"/>
<keyword evidence="2" id="KW-1185">Reference proteome</keyword>
<evidence type="ECO:0000313" key="1">
    <source>
        <dbReference type="Ensembl" id="ENSGMOP00000023060.1"/>
    </source>
</evidence>
<name>A0A8C5FAU4_GADMO</name>
<dbReference type="Ensembl" id="ENSGMOT00000027466.1">
    <property type="protein sequence ID" value="ENSGMOP00000023060.1"/>
    <property type="gene ID" value="ENSGMOG00000034783.1"/>
</dbReference>
<sequence>MWEPALESVSSPLRELIDHDLRSFRNLRPRRHKGEGNINIRQQQALKDLKSRQEIIIKPADKGGQIVLQDRTNYVLEATRQLHDTTYYRPLTQPMFLETQTMVRVLIDEMKKARLITARQANYLYGPDLPRARPFYLLPKIHKAAESWTVPHLVPPGRPIVSDCSYYGISPQQKFKKICWSIQH</sequence>
<reference evidence="1" key="2">
    <citation type="submission" date="2025-09" db="UniProtKB">
        <authorList>
            <consortium name="Ensembl"/>
        </authorList>
    </citation>
    <scope>IDENTIFICATION</scope>
</reference>
<dbReference type="OMA" id="LERIYMH"/>
<dbReference type="Proteomes" id="UP000694546">
    <property type="component" value="Chromosome 9"/>
</dbReference>
<evidence type="ECO:0000313" key="2">
    <source>
        <dbReference type="Proteomes" id="UP000694546"/>
    </source>
</evidence>
<dbReference type="AlphaFoldDB" id="A0A8C5FAU4"/>
<protein>
    <submittedName>
        <fullName evidence="1">Uncharacterized protein</fullName>
    </submittedName>
</protein>
<reference evidence="1" key="1">
    <citation type="submission" date="2025-08" db="UniProtKB">
        <authorList>
            <consortium name="Ensembl"/>
        </authorList>
    </citation>
    <scope>IDENTIFICATION</scope>
</reference>
<dbReference type="GeneTree" id="ENSGT00940000154669"/>